<feature type="compositionally biased region" description="Acidic residues" evidence="1">
    <location>
        <begin position="555"/>
        <end position="581"/>
    </location>
</feature>
<evidence type="ECO:0000256" key="1">
    <source>
        <dbReference type="SAM" id="MobiDB-lite"/>
    </source>
</evidence>
<feature type="region of interest" description="Disordered" evidence="1">
    <location>
        <begin position="547"/>
        <end position="581"/>
    </location>
</feature>
<keyword evidence="3" id="KW-1185">Reference proteome</keyword>
<sequence length="581" mass="66409">MDWLGIGVERVWMYNGRHPPTPASNANQLQCLPSNVVDPSRTRAVTTANDKGFNAFLGESGLGPRCVLKQDAGIQYINLAGHTDAFQFLFSKDIDNDKMLVRKEYFTALQALNTNRYRRGAYITGQPGIGKTLFLIYLLVKHLGQEQPVAVQFTFFNNTFYVLFKDSTASFHVLHDIEPLFHCGPMWALCSSSDEFSSPSKVFYGHMSHIKTIQVTPFKSKHWRNWSEKAGAVCYIMDIWSEREIKDLGKLLKQDVDHMTALAKKWGCIPETVLQTIHGNRDSTIEAEHYAYAPKAVRRCQEILSATQMNDLPNDALSQFYFVQPRQDSELGRIHTDACACVPTFTVRHILAKALKTQSHSVRLQFFNAMNREGTRLTGNHIYENWFHSYFSTAIERIECYWIQGLSGTAQLRGVRSLVRYDESTLEAREPPYYWVAPKGFPGLSSALVLQDEIFAFRTTINRKRKLPTRGLRRLRDNLPADLKDVQWRMILVGMDKGAIKAVARRWTGKICFPGENMHVPIGWCQVDPVTWGFKYKVFHDESIPDAEVPIAEESKDEDSESDEEFLEYNVDDLDSEDDSE</sequence>
<name>A0AAD4BEG1_BOLED</name>
<dbReference type="InterPro" id="IPR052980">
    <property type="entry name" value="Crinkler_effector"/>
</dbReference>
<dbReference type="PANTHER" id="PTHR33129:SF1">
    <property type="entry name" value="ATP-BINDING PROTEIN"/>
    <property type="match status" value="1"/>
</dbReference>
<organism evidence="2 3">
    <name type="scientific">Boletus edulis BED1</name>
    <dbReference type="NCBI Taxonomy" id="1328754"/>
    <lineage>
        <taxon>Eukaryota</taxon>
        <taxon>Fungi</taxon>
        <taxon>Dikarya</taxon>
        <taxon>Basidiomycota</taxon>
        <taxon>Agaricomycotina</taxon>
        <taxon>Agaricomycetes</taxon>
        <taxon>Agaricomycetidae</taxon>
        <taxon>Boletales</taxon>
        <taxon>Boletineae</taxon>
        <taxon>Boletaceae</taxon>
        <taxon>Boletoideae</taxon>
        <taxon>Boletus</taxon>
    </lineage>
</organism>
<reference evidence="2" key="2">
    <citation type="journal article" date="2020" name="Nat. Commun.">
        <title>Large-scale genome sequencing of mycorrhizal fungi provides insights into the early evolution of symbiotic traits.</title>
        <authorList>
            <person name="Miyauchi S."/>
            <person name="Kiss E."/>
            <person name="Kuo A."/>
            <person name="Drula E."/>
            <person name="Kohler A."/>
            <person name="Sanchez-Garcia M."/>
            <person name="Morin E."/>
            <person name="Andreopoulos B."/>
            <person name="Barry K.W."/>
            <person name="Bonito G."/>
            <person name="Buee M."/>
            <person name="Carver A."/>
            <person name="Chen C."/>
            <person name="Cichocki N."/>
            <person name="Clum A."/>
            <person name="Culley D."/>
            <person name="Crous P.W."/>
            <person name="Fauchery L."/>
            <person name="Girlanda M."/>
            <person name="Hayes R.D."/>
            <person name="Keri Z."/>
            <person name="LaButti K."/>
            <person name="Lipzen A."/>
            <person name="Lombard V."/>
            <person name="Magnuson J."/>
            <person name="Maillard F."/>
            <person name="Murat C."/>
            <person name="Nolan M."/>
            <person name="Ohm R.A."/>
            <person name="Pangilinan J."/>
            <person name="Pereira M.F."/>
            <person name="Perotto S."/>
            <person name="Peter M."/>
            <person name="Pfister S."/>
            <person name="Riley R."/>
            <person name="Sitrit Y."/>
            <person name="Stielow J.B."/>
            <person name="Szollosi G."/>
            <person name="Zifcakova L."/>
            <person name="Stursova M."/>
            <person name="Spatafora J.W."/>
            <person name="Tedersoo L."/>
            <person name="Vaario L.M."/>
            <person name="Yamada A."/>
            <person name="Yan M."/>
            <person name="Wang P."/>
            <person name="Xu J."/>
            <person name="Bruns T."/>
            <person name="Baldrian P."/>
            <person name="Vilgalys R."/>
            <person name="Dunand C."/>
            <person name="Henrissat B."/>
            <person name="Grigoriev I.V."/>
            <person name="Hibbett D."/>
            <person name="Nagy L.G."/>
            <person name="Martin F.M."/>
        </authorList>
    </citation>
    <scope>NUCLEOTIDE SEQUENCE</scope>
    <source>
        <strain evidence="2">BED1</strain>
    </source>
</reference>
<dbReference type="AlphaFoldDB" id="A0AAD4BEG1"/>
<protein>
    <submittedName>
        <fullName evidence="2">Uncharacterized protein</fullName>
    </submittedName>
</protein>
<proteinExistence type="predicted"/>
<accession>A0AAD4BEG1</accession>
<dbReference type="EMBL" id="WHUW01000111">
    <property type="protein sequence ID" value="KAF8423760.1"/>
    <property type="molecule type" value="Genomic_DNA"/>
</dbReference>
<dbReference type="PANTHER" id="PTHR33129">
    <property type="entry name" value="PROTEIN KINASE DOMAIN-CONTAINING PROTEIN-RELATED"/>
    <property type="match status" value="1"/>
</dbReference>
<dbReference type="Proteomes" id="UP001194468">
    <property type="component" value="Unassembled WGS sequence"/>
</dbReference>
<gene>
    <name evidence="2" type="ORF">L210DRAFT_3509636</name>
</gene>
<evidence type="ECO:0000313" key="3">
    <source>
        <dbReference type="Proteomes" id="UP001194468"/>
    </source>
</evidence>
<comment type="caution">
    <text evidence="2">The sequence shown here is derived from an EMBL/GenBank/DDBJ whole genome shotgun (WGS) entry which is preliminary data.</text>
</comment>
<evidence type="ECO:0000313" key="2">
    <source>
        <dbReference type="EMBL" id="KAF8423760.1"/>
    </source>
</evidence>
<reference evidence="2" key="1">
    <citation type="submission" date="2019-10" db="EMBL/GenBank/DDBJ databases">
        <authorList>
            <consortium name="DOE Joint Genome Institute"/>
            <person name="Kuo A."/>
            <person name="Miyauchi S."/>
            <person name="Kiss E."/>
            <person name="Drula E."/>
            <person name="Kohler A."/>
            <person name="Sanchez-Garcia M."/>
            <person name="Andreopoulos B."/>
            <person name="Barry K.W."/>
            <person name="Bonito G."/>
            <person name="Buee M."/>
            <person name="Carver A."/>
            <person name="Chen C."/>
            <person name="Cichocki N."/>
            <person name="Clum A."/>
            <person name="Culley D."/>
            <person name="Crous P.W."/>
            <person name="Fauchery L."/>
            <person name="Girlanda M."/>
            <person name="Hayes R."/>
            <person name="Keri Z."/>
            <person name="LaButti K."/>
            <person name="Lipzen A."/>
            <person name="Lombard V."/>
            <person name="Magnuson J."/>
            <person name="Maillard F."/>
            <person name="Morin E."/>
            <person name="Murat C."/>
            <person name="Nolan M."/>
            <person name="Ohm R."/>
            <person name="Pangilinan J."/>
            <person name="Pereira M."/>
            <person name="Perotto S."/>
            <person name="Peter M."/>
            <person name="Riley R."/>
            <person name="Sitrit Y."/>
            <person name="Stielow B."/>
            <person name="Szollosi G."/>
            <person name="Zifcakova L."/>
            <person name="Stursova M."/>
            <person name="Spatafora J.W."/>
            <person name="Tedersoo L."/>
            <person name="Vaario L.-M."/>
            <person name="Yamada A."/>
            <person name="Yan M."/>
            <person name="Wang P."/>
            <person name="Xu J."/>
            <person name="Bruns T."/>
            <person name="Baldrian P."/>
            <person name="Vilgalys R."/>
            <person name="Henrissat B."/>
            <person name="Grigoriev I.V."/>
            <person name="Hibbett D."/>
            <person name="Nagy L.G."/>
            <person name="Martin F.M."/>
        </authorList>
    </citation>
    <scope>NUCLEOTIDE SEQUENCE</scope>
    <source>
        <strain evidence="2">BED1</strain>
    </source>
</reference>